<evidence type="ECO:0000259" key="11">
    <source>
        <dbReference type="Pfam" id="PF00149"/>
    </source>
</evidence>
<feature type="binding site" evidence="10">
    <location>
        <position position="195"/>
    </location>
    <ligand>
        <name>Mn(2+)</name>
        <dbReference type="ChEBI" id="CHEBI:29035"/>
        <label>2</label>
    </ligand>
</feature>
<comment type="function">
    <text evidence="10">Hydrolyzes the pyrophosphate bond of UDP-2,3-diacylglucosamine to yield 2,3-diacylglucosamine 1-phosphate (lipid X) and UMP by catalyzing the attack of water at the alpha-P atom. Involved in the biosynthesis of lipid A, a phosphorylated glycolipid that anchors the lipopolysaccharide to the outer membrane of the cell.</text>
</comment>
<feature type="binding site" evidence="10">
    <location>
        <begin position="79"/>
        <end position="80"/>
    </location>
    <ligand>
        <name>substrate</name>
    </ligand>
</feature>
<dbReference type="InterPro" id="IPR010138">
    <property type="entry name" value="UDP-diacylglucosamine_Hdrlase"/>
</dbReference>
<dbReference type="NCBIfam" id="NF003743">
    <property type="entry name" value="PRK05340.1"/>
    <property type="match status" value="1"/>
</dbReference>
<dbReference type="GO" id="GO:0005737">
    <property type="term" value="C:cytoplasm"/>
    <property type="evidence" value="ECO:0007669"/>
    <property type="project" value="InterPro"/>
</dbReference>
<dbReference type="Gene3D" id="3.60.21.10">
    <property type="match status" value="1"/>
</dbReference>
<feature type="binding site" evidence="10">
    <location>
        <position position="9"/>
    </location>
    <ligand>
        <name>Mn(2+)</name>
        <dbReference type="ChEBI" id="CHEBI:29035"/>
        <label>1</label>
    </ligand>
</feature>
<keyword evidence="6 10" id="KW-0378">Hydrolase</keyword>
<keyword evidence="3 10" id="KW-0997">Cell inner membrane</keyword>
<dbReference type="GO" id="GO:0008758">
    <property type="term" value="F:UDP-2,3-diacylglucosamine hydrolase activity"/>
    <property type="evidence" value="ECO:0007669"/>
    <property type="project" value="UniProtKB-UniRule"/>
</dbReference>
<evidence type="ECO:0000256" key="6">
    <source>
        <dbReference type="ARBA" id="ARBA00022801"/>
    </source>
</evidence>
<keyword evidence="13" id="KW-1185">Reference proteome</keyword>
<dbReference type="AlphaFoldDB" id="A0A6C0U9H3"/>
<dbReference type="CDD" id="cd07398">
    <property type="entry name" value="MPP_YbbF-LpxH"/>
    <property type="match status" value="1"/>
</dbReference>
<feature type="binding site" evidence="10">
    <location>
        <position position="160"/>
    </location>
    <ligand>
        <name>substrate</name>
    </ligand>
</feature>
<dbReference type="NCBIfam" id="TIGR01854">
    <property type="entry name" value="lipid_A_lpxH"/>
    <property type="match status" value="1"/>
</dbReference>
<dbReference type="SUPFAM" id="SSF56300">
    <property type="entry name" value="Metallo-dependent phosphatases"/>
    <property type="match status" value="1"/>
</dbReference>
<feature type="binding site" evidence="10">
    <location>
        <position position="167"/>
    </location>
    <ligand>
        <name>substrate</name>
    </ligand>
</feature>
<dbReference type="HAMAP" id="MF_00575">
    <property type="entry name" value="LpxH"/>
    <property type="match status" value="1"/>
</dbReference>
<dbReference type="GO" id="GO:0019897">
    <property type="term" value="C:extrinsic component of plasma membrane"/>
    <property type="evidence" value="ECO:0007669"/>
    <property type="project" value="UniProtKB-UniRule"/>
</dbReference>
<keyword evidence="1 10" id="KW-1003">Cell membrane</keyword>
<feature type="binding site" evidence="10">
    <location>
        <position position="11"/>
    </location>
    <ligand>
        <name>Mn(2+)</name>
        <dbReference type="ChEBI" id="CHEBI:29035"/>
        <label>1</label>
    </ligand>
</feature>
<comment type="similarity">
    <text evidence="10">Belongs to the LpxH family.</text>
</comment>
<accession>A0A6C0U9H3</accession>
<keyword evidence="7 10" id="KW-0443">Lipid metabolism</keyword>
<keyword evidence="5 10" id="KW-0479">Metal-binding</keyword>
<dbReference type="Proteomes" id="UP000477680">
    <property type="component" value="Chromosome"/>
</dbReference>
<dbReference type="RefSeq" id="WP_163496722.1">
    <property type="nucleotide sequence ID" value="NZ_CP048711.1"/>
</dbReference>
<dbReference type="EMBL" id="CP048711">
    <property type="protein sequence ID" value="QIB67295.1"/>
    <property type="molecule type" value="Genomic_DNA"/>
</dbReference>
<gene>
    <name evidence="10" type="primary">lpxH</name>
    <name evidence="12" type="ORF">G3T16_19720</name>
</gene>
<keyword evidence="2 10" id="KW-0444">Lipid biosynthesis</keyword>
<keyword evidence="8 10" id="KW-0472">Membrane</keyword>
<feature type="binding site" evidence="10">
    <location>
        <position position="114"/>
    </location>
    <ligand>
        <name>Mn(2+)</name>
        <dbReference type="ChEBI" id="CHEBI:29035"/>
        <label>2</label>
    </ligand>
</feature>
<feature type="binding site" evidence="10">
    <location>
        <position position="79"/>
    </location>
    <ligand>
        <name>Mn(2+)</name>
        <dbReference type="ChEBI" id="CHEBI:29035"/>
        <label>2</label>
    </ligand>
</feature>
<protein>
    <recommendedName>
        <fullName evidence="10">UDP-2,3-diacylglucosamine hydrolase</fullName>
        <ecNumber evidence="10">3.6.1.54</ecNumber>
    </recommendedName>
    <alternativeName>
        <fullName evidence="10">UDP-2,3-diacylglucosamine diphosphatase</fullName>
    </alternativeName>
</protein>
<organism evidence="12 13">
    <name type="scientific">Kineobactrum salinum</name>
    <dbReference type="NCBI Taxonomy" id="2708301"/>
    <lineage>
        <taxon>Bacteria</taxon>
        <taxon>Pseudomonadati</taxon>
        <taxon>Pseudomonadota</taxon>
        <taxon>Gammaproteobacteria</taxon>
        <taxon>Cellvibrionales</taxon>
        <taxon>Halieaceae</taxon>
        <taxon>Kineobactrum</taxon>
    </lineage>
</organism>
<feature type="binding site" evidence="10">
    <location>
        <position position="164"/>
    </location>
    <ligand>
        <name>substrate</name>
    </ligand>
</feature>
<dbReference type="PANTHER" id="PTHR34990:SF1">
    <property type="entry name" value="UDP-2,3-DIACYLGLUCOSAMINE HYDROLASE"/>
    <property type="match status" value="1"/>
</dbReference>
<comment type="catalytic activity">
    <reaction evidence="10">
        <text>UDP-2-N,3-O-bis[(3R)-3-hydroxytetradecanoyl]-alpha-D-glucosamine + H2O = 2-N,3-O-bis[(3R)-3-hydroxytetradecanoyl]-alpha-D-glucosaminyl 1-phosphate + UMP + 2 H(+)</text>
        <dbReference type="Rhea" id="RHEA:25213"/>
        <dbReference type="ChEBI" id="CHEBI:15377"/>
        <dbReference type="ChEBI" id="CHEBI:15378"/>
        <dbReference type="ChEBI" id="CHEBI:57865"/>
        <dbReference type="ChEBI" id="CHEBI:57957"/>
        <dbReference type="ChEBI" id="CHEBI:78847"/>
        <dbReference type="EC" id="3.6.1.54"/>
    </reaction>
</comment>
<feature type="domain" description="Calcineurin-like phosphoesterase" evidence="11">
    <location>
        <begin position="5"/>
        <end position="199"/>
    </location>
</feature>
<dbReference type="GO" id="GO:0009245">
    <property type="term" value="P:lipid A biosynthetic process"/>
    <property type="evidence" value="ECO:0007669"/>
    <property type="project" value="UniProtKB-UniRule"/>
</dbReference>
<comment type="cofactor">
    <cofactor evidence="10">
        <name>Mn(2+)</name>
        <dbReference type="ChEBI" id="CHEBI:29035"/>
    </cofactor>
    <text evidence="10">Binds 2 Mn(2+) ions per subunit in a binuclear metal center.</text>
</comment>
<dbReference type="Pfam" id="PF00149">
    <property type="entry name" value="Metallophos"/>
    <property type="match status" value="1"/>
</dbReference>
<comment type="subcellular location">
    <subcellularLocation>
        <location evidence="10">Cell inner membrane</location>
        <topology evidence="10">Peripheral membrane protein</topology>
        <orientation evidence="10">Cytoplasmic side</orientation>
    </subcellularLocation>
</comment>
<dbReference type="KEGG" id="kim:G3T16_19720"/>
<dbReference type="PANTHER" id="PTHR34990">
    <property type="entry name" value="UDP-2,3-DIACYLGLUCOSAMINE HYDROLASE-RELATED"/>
    <property type="match status" value="1"/>
</dbReference>
<dbReference type="InterPro" id="IPR029052">
    <property type="entry name" value="Metallo-depent_PP-like"/>
</dbReference>
<feature type="binding site" evidence="10">
    <location>
        <position position="195"/>
    </location>
    <ligand>
        <name>substrate</name>
    </ligand>
</feature>
<dbReference type="UniPathway" id="UPA00359">
    <property type="reaction ID" value="UER00480"/>
</dbReference>
<feature type="binding site" evidence="10">
    <location>
        <position position="197"/>
    </location>
    <ligand>
        <name>Mn(2+)</name>
        <dbReference type="ChEBI" id="CHEBI:29035"/>
        <label>1</label>
    </ligand>
</feature>
<evidence type="ECO:0000256" key="3">
    <source>
        <dbReference type="ARBA" id="ARBA00022519"/>
    </source>
</evidence>
<dbReference type="GO" id="GO:0030145">
    <property type="term" value="F:manganese ion binding"/>
    <property type="evidence" value="ECO:0007669"/>
    <property type="project" value="UniProtKB-UniRule"/>
</dbReference>
<evidence type="ECO:0000256" key="2">
    <source>
        <dbReference type="ARBA" id="ARBA00022516"/>
    </source>
</evidence>
<evidence type="ECO:0000313" key="12">
    <source>
        <dbReference type="EMBL" id="QIB67295.1"/>
    </source>
</evidence>
<evidence type="ECO:0000313" key="13">
    <source>
        <dbReference type="Proteomes" id="UP000477680"/>
    </source>
</evidence>
<feature type="binding site" evidence="10">
    <location>
        <position position="122"/>
    </location>
    <ligand>
        <name>substrate</name>
    </ligand>
</feature>
<evidence type="ECO:0000256" key="10">
    <source>
        <dbReference type="HAMAP-Rule" id="MF_00575"/>
    </source>
</evidence>
<evidence type="ECO:0000256" key="9">
    <source>
        <dbReference type="ARBA" id="ARBA00023211"/>
    </source>
</evidence>
<keyword evidence="9 10" id="KW-0464">Manganese</keyword>
<comment type="pathway">
    <text evidence="10">Glycolipid biosynthesis; lipid IV(A) biosynthesis; lipid IV(A) from (3R)-3-hydroxytetradecanoyl-[acyl-carrier-protein] and UDP-N-acetyl-alpha-D-glucosamine: step 4/6.</text>
</comment>
<dbReference type="EC" id="3.6.1.54" evidence="10"/>
<evidence type="ECO:0000256" key="7">
    <source>
        <dbReference type="ARBA" id="ARBA00023098"/>
    </source>
</evidence>
<evidence type="ECO:0000256" key="1">
    <source>
        <dbReference type="ARBA" id="ARBA00022475"/>
    </source>
</evidence>
<name>A0A6C0U9H3_9GAMM</name>
<evidence type="ECO:0000256" key="5">
    <source>
        <dbReference type="ARBA" id="ARBA00022723"/>
    </source>
</evidence>
<evidence type="ECO:0000256" key="8">
    <source>
        <dbReference type="ARBA" id="ARBA00023136"/>
    </source>
</evidence>
<reference evidence="12 13" key="1">
    <citation type="submission" date="2020-02" db="EMBL/GenBank/DDBJ databases">
        <title>Genome sequencing for Kineobactrum sp. M2.</title>
        <authorList>
            <person name="Park S.-J."/>
        </authorList>
    </citation>
    <scope>NUCLEOTIDE SEQUENCE [LARGE SCALE GENOMIC DNA]</scope>
    <source>
        <strain evidence="12 13">M2</strain>
    </source>
</reference>
<keyword evidence="4 10" id="KW-0441">Lipid A biosynthesis</keyword>
<feature type="binding site" evidence="10">
    <location>
        <position position="41"/>
    </location>
    <ligand>
        <name>Mn(2+)</name>
        <dbReference type="ChEBI" id="CHEBI:29035"/>
        <label>1</label>
    </ligand>
</feature>
<proteinExistence type="inferred from homology"/>
<feature type="binding site" evidence="10">
    <location>
        <position position="41"/>
    </location>
    <ligand>
        <name>Mn(2+)</name>
        <dbReference type="ChEBI" id="CHEBI:29035"/>
        <label>2</label>
    </ligand>
</feature>
<evidence type="ECO:0000256" key="4">
    <source>
        <dbReference type="ARBA" id="ARBA00022556"/>
    </source>
</evidence>
<dbReference type="InterPro" id="IPR043461">
    <property type="entry name" value="LpxH-like"/>
</dbReference>
<dbReference type="InterPro" id="IPR004843">
    <property type="entry name" value="Calcineurin-like_PHP"/>
</dbReference>
<sequence>MPATYFISDLHLEVTRPATVRALRRFLLEHRDCEALYILGDLFELWIGDDDDAPLVGEVAEMLQRFTAAGPALYLMQGNRDFLLGRQFCRRVGGRLLNDPSVINLYGEPTLLMHGDSLCTRDTEYQAFRKNTRTPAWQAELLARSLEDRRKLARELRSMSREATSNKAEDIMDVTPEEVERALLDREVRQLIHGHTHRPARHDHTAGTRWVLGDWDQKGWYLEATPDSMRLVDFDIKSTS</sequence>